<sequence>MGPASAVAAAVSDTATSISIRRDRSTLTPSAQALSSPISSSRIRRTSSAAPVSITIISGAEGQVFAHVRPLSDPAFHKPAVSAVSSDACNRSQVLKATNIARMPIPMIISRKVSIPLRQASSQTINDVTIPPAIAASAIAVRCWPNRTIATSTPLQAPVLKPITSGLPSGLRIND</sequence>
<proteinExistence type="predicted"/>
<accession>A0A655BPA9</accession>
<name>A0A655BPA9_SALET</name>
<evidence type="ECO:0000313" key="2">
    <source>
        <dbReference type="Proteomes" id="UP000042394"/>
    </source>
</evidence>
<dbReference type="Proteomes" id="UP000042394">
    <property type="component" value="Unassembled WGS sequence"/>
</dbReference>
<protein>
    <submittedName>
        <fullName evidence="1">Uncharacterized protein</fullName>
    </submittedName>
</protein>
<evidence type="ECO:0000313" key="1">
    <source>
        <dbReference type="EMBL" id="CNT65483.1"/>
    </source>
</evidence>
<gene>
    <name evidence="1" type="ORF">ERS008207_00472</name>
</gene>
<organism evidence="1 2">
    <name type="scientific">Salmonella enterica subsp. enterica serovar Bovismorbificans</name>
    <dbReference type="NCBI Taxonomy" id="58097"/>
    <lineage>
        <taxon>Bacteria</taxon>
        <taxon>Pseudomonadati</taxon>
        <taxon>Pseudomonadota</taxon>
        <taxon>Gammaproteobacteria</taxon>
        <taxon>Enterobacterales</taxon>
        <taxon>Enterobacteriaceae</taxon>
        <taxon>Salmonella</taxon>
    </lineage>
</organism>
<dbReference type="EMBL" id="CQPD01000003">
    <property type="protein sequence ID" value="CNT65483.1"/>
    <property type="molecule type" value="Genomic_DNA"/>
</dbReference>
<dbReference type="AlphaFoldDB" id="A0A655BPA9"/>
<reference evidence="1 2" key="1">
    <citation type="submission" date="2015-03" db="EMBL/GenBank/DDBJ databases">
        <authorList>
            <consortium name="Pathogen Informatics"/>
        </authorList>
    </citation>
    <scope>NUCLEOTIDE SEQUENCE [LARGE SCALE GENOMIC DNA]</scope>
    <source>
        <strain evidence="1 2">D4891</strain>
    </source>
</reference>